<evidence type="ECO:0000313" key="12">
    <source>
        <dbReference type="EMBL" id="NAW33323.1"/>
    </source>
</evidence>
<keyword evidence="5" id="KW-0547">Nucleotide-binding</keyword>
<dbReference type="PROSITE" id="PS00211">
    <property type="entry name" value="ABC_TRANSPORTER_1"/>
    <property type="match status" value="1"/>
</dbReference>
<keyword evidence="4" id="KW-0997">Cell inner membrane</keyword>
<accession>A0A7X4W365</accession>
<evidence type="ECO:0000256" key="1">
    <source>
        <dbReference type="ARBA" id="ARBA00022448"/>
    </source>
</evidence>
<evidence type="ECO:0000256" key="2">
    <source>
        <dbReference type="ARBA" id="ARBA00022475"/>
    </source>
</evidence>
<dbReference type="Pfam" id="PF03459">
    <property type="entry name" value="TOBE"/>
    <property type="match status" value="1"/>
</dbReference>
<keyword evidence="3 9" id="KW-0500">Molybdenum</keyword>
<dbReference type="GO" id="GO:0015098">
    <property type="term" value="F:molybdate ion transmembrane transporter activity"/>
    <property type="evidence" value="ECO:0007669"/>
    <property type="project" value="InterPro"/>
</dbReference>
<evidence type="ECO:0000256" key="4">
    <source>
        <dbReference type="ARBA" id="ARBA00022519"/>
    </source>
</evidence>
<dbReference type="EMBL" id="WUTT01000001">
    <property type="protein sequence ID" value="NAW33323.1"/>
    <property type="molecule type" value="Genomic_DNA"/>
</dbReference>
<dbReference type="PROSITE" id="PS50893">
    <property type="entry name" value="ABC_TRANSPORTER_2"/>
    <property type="match status" value="1"/>
</dbReference>
<dbReference type="SMART" id="SM00382">
    <property type="entry name" value="AAA"/>
    <property type="match status" value="1"/>
</dbReference>
<sequence>MDATLGRGMPTSTRHEHGLRLDVSKQLGTFTLDVDLALPTHGVSAFFGASGSGKTSLLRLIAGLDRPDKGIIQIGERCLVDTSRSHFLPPHRRRVGVVFQEARLFPHYRVRGNLTYGMPASARLRFDPIVDLLGIGDLLDRMPGMLSGGEARRVSIGRALLTDPELLLMDEPLTGLDGPRKQELLRYILSLTRDLEIPIVYISHDPKEISAIADHLVLIDNGTIAASDSLDRVLNRIDLTAQVGGFDAASVLDTRVASHDREYALTHLDLGDDQTLVVPHIEAQVGARCRVRVPVRDVALALSETAQSSYRNHLDAVIKQVGTLQDNPTSIELLLCVGGHHLRARLTRKSYDELGLRQGMPVKALIRCVAFDMRH</sequence>
<dbReference type="GO" id="GO:0016020">
    <property type="term" value="C:membrane"/>
    <property type="evidence" value="ECO:0007669"/>
    <property type="project" value="InterPro"/>
</dbReference>
<dbReference type="PANTHER" id="PTHR43514:SF4">
    <property type="entry name" value="ABC TRANSPORTER I FAMILY MEMBER 10"/>
    <property type="match status" value="1"/>
</dbReference>
<dbReference type="OrthoDB" id="9802264at2"/>
<dbReference type="Gene3D" id="2.40.50.100">
    <property type="match status" value="1"/>
</dbReference>
<dbReference type="GO" id="GO:0005524">
    <property type="term" value="F:ATP binding"/>
    <property type="evidence" value="ECO:0007669"/>
    <property type="project" value="UniProtKB-KW"/>
</dbReference>
<dbReference type="InterPro" id="IPR017871">
    <property type="entry name" value="ABC_transporter-like_CS"/>
</dbReference>
<evidence type="ECO:0000313" key="13">
    <source>
        <dbReference type="Proteomes" id="UP000487929"/>
    </source>
</evidence>
<comment type="caution">
    <text evidence="12">The sequence shown here is derived from an EMBL/GenBank/DDBJ whole genome shotgun (WGS) entry which is preliminary data.</text>
</comment>
<proteinExistence type="predicted"/>
<name>A0A7X4W365_9GAMM</name>
<dbReference type="Pfam" id="PF00005">
    <property type="entry name" value="ABC_tran"/>
    <property type="match status" value="1"/>
</dbReference>
<dbReference type="RefSeq" id="WP_161430322.1">
    <property type="nucleotide sequence ID" value="NZ_WUTT01000001.1"/>
</dbReference>
<dbReference type="Gene3D" id="3.40.50.300">
    <property type="entry name" value="P-loop containing nucleotide triphosphate hydrolases"/>
    <property type="match status" value="1"/>
</dbReference>
<dbReference type="Proteomes" id="UP000487929">
    <property type="component" value="Unassembled WGS sequence"/>
</dbReference>
<organism evidence="12 13">
    <name type="scientific">Halomonas alimentaria</name>
    <dbReference type="NCBI Taxonomy" id="147248"/>
    <lineage>
        <taxon>Bacteria</taxon>
        <taxon>Pseudomonadati</taxon>
        <taxon>Pseudomonadota</taxon>
        <taxon>Gammaproteobacteria</taxon>
        <taxon>Oceanospirillales</taxon>
        <taxon>Halomonadaceae</taxon>
        <taxon>Halomonas</taxon>
    </lineage>
</organism>
<dbReference type="InterPro" id="IPR027417">
    <property type="entry name" value="P-loop_NTPase"/>
</dbReference>
<dbReference type="SUPFAM" id="SSF52540">
    <property type="entry name" value="P-loop containing nucleoside triphosphate hydrolases"/>
    <property type="match status" value="1"/>
</dbReference>
<dbReference type="GO" id="GO:0016887">
    <property type="term" value="F:ATP hydrolysis activity"/>
    <property type="evidence" value="ECO:0007669"/>
    <property type="project" value="InterPro"/>
</dbReference>
<evidence type="ECO:0000256" key="6">
    <source>
        <dbReference type="ARBA" id="ARBA00022840"/>
    </source>
</evidence>
<dbReference type="NCBIfam" id="TIGR02142">
    <property type="entry name" value="modC_ABC"/>
    <property type="match status" value="1"/>
</dbReference>
<dbReference type="InterPro" id="IPR011868">
    <property type="entry name" value="ModC_ABC_ATP-bd"/>
</dbReference>
<feature type="domain" description="ABC transporter" evidence="10">
    <location>
        <begin position="13"/>
        <end position="246"/>
    </location>
</feature>
<feature type="domain" description="Mop" evidence="11">
    <location>
        <begin position="307"/>
        <end position="375"/>
    </location>
</feature>
<evidence type="ECO:0000256" key="5">
    <source>
        <dbReference type="ARBA" id="ARBA00022741"/>
    </source>
</evidence>
<dbReference type="InterPro" id="IPR004606">
    <property type="entry name" value="Mop_domain"/>
</dbReference>
<keyword evidence="7" id="KW-1278">Translocase</keyword>
<dbReference type="AlphaFoldDB" id="A0A7X4W365"/>
<evidence type="ECO:0000259" key="10">
    <source>
        <dbReference type="PROSITE" id="PS50893"/>
    </source>
</evidence>
<keyword evidence="13" id="KW-1185">Reference proteome</keyword>
<evidence type="ECO:0000256" key="9">
    <source>
        <dbReference type="PROSITE-ProRule" id="PRU01213"/>
    </source>
</evidence>
<dbReference type="PANTHER" id="PTHR43514">
    <property type="entry name" value="ABC TRANSPORTER I FAMILY MEMBER 10"/>
    <property type="match status" value="1"/>
</dbReference>
<reference evidence="12 13" key="1">
    <citation type="submission" date="2019-12" db="EMBL/GenBank/DDBJ databases">
        <title>Draft genome sequencing of Halomonas alimentaria DSM 15356.</title>
        <authorList>
            <person name="Pandiyan K."/>
            <person name="Kushwaha P."/>
            <person name="Gowdham M."/>
            <person name="Chakdar H."/>
            <person name="Singh A."/>
            <person name="Kumar M."/>
            <person name="Saxena A.K."/>
        </authorList>
    </citation>
    <scope>NUCLEOTIDE SEQUENCE [LARGE SCALE GENOMIC DNA]</scope>
    <source>
        <strain evidence="12 13">DSM 15356</strain>
    </source>
</reference>
<dbReference type="InterPro" id="IPR003439">
    <property type="entry name" value="ABC_transporter-like_ATP-bd"/>
</dbReference>
<keyword evidence="6 12" id="KW-0067">ATP-binding</keyword>
<dbReference type="InterPro" id="IPR050334">
    <property type="entry name" value="Molybdenum_import_ModC"/>
</dbReference>
<keyword evidence="1" id="KW-0813">Transport</keyword>
<evidence type="ECO:0000256" key="7">
    <source>
        <dbReference type="ARBA" id="ARBA00022967"/>
    </source>
</evidence>
<dbReference type="InterPro" id="IPR003593">
    <property type="entry name" value="AAA+_ATPase"/>
</dbReference>
<evidence type="ECO:0000256" key="3">
    <source>
        <dbReference type="ARBA" id="ARBA00022505"/>
    </source>
</evidence>
<dbReference type="SUPFAM" id="SSF50331">
    <property type="entry name" value="MOP-like"/>
    <property type="match status" value="1"/>
</dbReference>
<gene>
    <name evidence="12" type="primary">modC</name>
    <name evidence="12" type="ORF">GRB96_02655</name>
</gene>
<dbReference type="GO" id="GO:0140359">
    <property type="term" value="F:ABC-type transporter activity"/>
    <property type="evidence" value="ECO:0007669"/>
    <property type="project" value="InterPro"/>
</dbReference>
<keyword evidence="2" id="KW-1003">Cell membrane</keyword>
<evidence type="ECO:0000256" key="8">
    <source>
        <dbReference type="ARBA" id="ARBA00023136"/>
    </source>
</evidence>
<evidence type="ECO:0000259" key="11">
    <source>
        <dbReference type="PROSITE" id="PS51866"/>
    </source>
</evidence>
<keyword evidence="8" id="KW-0472">Membrane</keyword>
<dbReference type="PROSITE" id="PS51866">
    <property type="entry name" value="MOP"/>
    <property type="match status" value="1"/>
</dbReference>
<dbReference type="InterPro" id="IPR008995">
    <property type="entry name" value="Mo/tungstate-bd_C_term_dom"/>
</dbReference>
<dbReference type="InterPro" id="IPR005116">
    <property type="entry name" value="Transp-assoc_OB_typ1"/>
</dbReference>
<protein>
    <submittedName>
        <fullName evidence="12">Molybdenum ABC transporter ATP-binding protein</fullName>
    </submittedName>
</protein>